<sequence length="195" mass="21661">MLHPHKINHIFISCLLGVFLGIVISCATGPAQGGVKTTAIQSEKNRPAPSSKTVSGTSKRPDSDLSNPAFKKLKPEVLSYLEALAEAFHTKDQAFLLAQAEPYYRKTYEGLYPTNEYLAMLYRIGPYSTESPNGLTKRPSINLKEVRGITYTGWEELGPVLEVRGTIHLADGKTETFRLILLWRLGDIKIKGIEQ</sequence>
<dbReference type="PROSITE" id="PS51257">
    <property type="entry name" value="PROKAR_LIPOPROTEIN"/>
    <property type="match status" value="1"/>
</dbReference>
<feature type="region of interest" description="Disordered" evidence="1">
    <location>
        <begin position="37"/>
        <end position="68"/>
    </location>
</feature>
<evidence type="ECO:0000256" key="1">
    <source>
        <dbReference type="SAM" id="MobiDB-lite"/>
    </source>
</evidence>
<comment type="caution">
    <text evidence="2">The sequence shown here is derived from an EMBL/GenBank/DDBJ whole genome shotgun (WGS) entry which is preliminary data.</text>
</comment>
<dbReference type="AlphaFoldDB" id="A0A7C3I3E9"/>
<evidence type="ECO:0008006" key="3">
    <source>
        <dbReference type="Google" id="ProtNLM"/>
    </source>
</evidence>
<feature type="compositionally biased region" description="Polar residues" evidence="1">
    <location>
        <begin position="38"/>
        <end position="58"/>
    </location>
</feature>
<organism evidence="2">
    <name type="scientific">Gracilinema caldarium</name>
    <dbReference type="NCBI Taxonomy" id="215591"/>
    <lineage>
        <taxon>Bacteria</taxon>
        <taxon>Pseudomonadati</taxon>
        <taxon>Spirochaetota</taxon>
        <taxon>Spirochaetia</taxon>
        <taxon>Spirochaetales</taxon>
        <taxon>Breznakiellaceae</taxon>
        <taxon>Gracilinema</taxon>
    </lineage>
</organism>
<accession>A0A7C3I3E9</accession>
<evidence type="ECO:0000313" key="2">
    <source>
        <dbReference type="EMBL" id="HFH29018.1"/>
    </source>
</evidence>
<proteinExistence type="predicted"/>
<gene>
    <name evidence="2" type="ORF">ENS59_05840</name>
</gene>
<dbReference type="EMBL" id="DSVL01000181">
    <property type="protein sequence ID" value="HFH29018.1"/>
    <property type="molecule type" value="Genomic_DNA"/>
</dbReference>
<protein>
    <recommendedName>
        <fullName evidence="3">Lipoprotein</fullName>
    </recommendedName>
</protein>
<reference evidence="2" key="1">
    <citation type="journal article" date="2020" name="mSystems">
        <title>Genome- and Community-Level Interaction Insights into Carbon Utilization and Element Cycling Functions of Hydrothermarchaeota in Hydrothermal Sediment.</title>
        <authorList>
            <person name="Zhou Z."/>
            <person name="Liu Y."/>
            <person name="Xu W."/>
            <person name="Pan J."/>
            <person name="Luo Z.H."/>
            <person name="Li M."/>
        </authorList>
    </citation>
    <scope>NUCLEOTIDE SEQUENCE [LARGE SCALE GENOMIC DNA]</scope>
    <source>
        <strain evidence="2">SpSt-503</strain>
    </source>
</reference>
<name>A0A7C3I3E9_9SPIR</name>